<dbReference type="SUPFAM" id="SSF53335">
    <property type="entry name" value="S-adenosyl-L-methionine-dependent methyltransferases"/>
    <property type="match status" value="1"/>
</dbReference>
<evidence type="ECO:0008006" key="3">
    <source>
        <dbReference type="Google" id="ProtNLM"/>
    </source>
</evidence>
<comment type="caution">
    <text evidence="1">The sequence shown here is derived from an EMBL/GenBank/DDBJ whole genome shotgun (WGS) entry which is preliminary data.</text>
</comment>
<keyword evidence="2" id="KW-1185">Reference proteome</keyword>
<gene>
    <name evidence="1" type="ORF">NBRC116598_34500</name>
</gene>
<dbReference type="Gene3D" id="3.40.50.150">
    <property type="entry name" value="Vaccinia Virus protein VP39"/>
    <property type="match status" value="1"/>
</dbReference>
<organism evidence="1 2">
    <name type="scientific">Pseudophaeobacter arcticus</name>
    <dbReference type="NCBI Taxonomy" id="385492"/>
    <lineage>
        <taxon>Bacteria</taxon>
        <taxon>Pseudomonadati</taxon>
        <taxon>Pseudomonadota</taxon>
        <taxon>Alphaproteobacteria</taxon>
        <taxon>Rhodobacterales</taxon>
        <taxon>Paracoccaceae</taxon>
        <taxon>Pseudophaeobacter</taxon>
    </lineage>
</organism>
<dbReference type="Proteomes" id="UP001441944">
    <property type="component" value="Unassembled WGS sequence"/>
</dbReference>
<name>A0ABQ0AQ50_9RHOB</name>
<dbReference type="InterPro" id="IPR029063">
    <property type="entry name" value="SAM-dependent_MTases_sf"/>
</dbReference>
<dbReference type="Pfam" id="PF13489">
    <property type="entry name" value="Methyltransf_23"/>
    <property type="match status" value="1"/>
</dbReference>
<evidence type="ECO:0000313" key="1">
    <source>
        <dbReference type="EMBL" id="GAA6198005.1"/>
    </source>
</evidence>
<dbReference type="EMBL" id="BAABWU010000017">
    <property type="protein sequence ID" value="GAA6198005.1"/>
    <property type="molecule type" value="Genomic_DNA"/>
</dbReference>
<protein>
    <recommendedName>
        <fullName evidence="3">Methyltransferase domain-containing protein</fullName>
    </recommendedName>
</protein>
<evidence type="ECO:0000313" key="2">
    <source>
        <dbReference type="Proteomes" id="UP001441944"/>
    </source>
</evidence>
<sequence>MPSNTPPGLPASGLSATGSETTLEEDILATRKMAPGGENYRAYVGPPQQYDFMGATQFRLVTSLGLREDHHLVDIGCGSLRAGRLLLQYLMPGRYTGIEPNSWLWQTAVAQEIGQDVLDIKAPRFFDESDLSLAGVADHSSDFIVAQSIYSHVGLDLLQSSLAAASRCLSQQGQFLFTAILADCAGAANKTKGSAYSGWLYPECTLFEEDAITEACQQSGLHVQKLSWYHPRQVWFRAVRDPDMCLTTHMVQQLGTGRPLFDTRFK</sequence>
<accession>A0ABQ0AQ50</accession>
<reference evidence="1 2" key="1">
    <citation type="submission" date="2024-04" db="EMBL/GenBank/DDBJ databases">
        <title>Draft genome sequence of Pseudophaeobacter arcticus NBRC 116598.</title>
        <authorList>
            <person name="Miyakawa T."/>
            <person name="Kusuya Y."/>
            <person name="Miura T."/>
        </authorList>
    </citation>
    <scope>NUCLEOTIDE SEQUENCE [LARGE SCALE GENOMIC DNA]</scope>
    <source>
        <strain evidence="1 2">SU-CL00105</strain>
    </source>
</reference>
<proteinExistence type="predicted"/>
<dbReference type="RefSeq" id="WP_348157907.1">
    <property type="nucleotide sequence ID" value="NZ_BAABWU010000017.1"/>
</dbReference>